<gene>
    <name evidence="1" type="ORF">LCGC14_2005920</name>
</gene>
<name>A0A0F9F1W4_9ZZZZ</name>
<reference evidence="1" key="1">
    <citation type="journal article" date="2015" name="Nature">
        <title>Complex archaea that bridge the gap between prokaryotes and eukaryotes.</title>
        <authorList>
            <person name="Spang A."/>
            <person name="Saw J.H."/>
            <person name="Jorgensen S.L."/>
            <person name="Zaremba-Niedzwiedzka K."/>
            <person name="Martijn J."/>
            <person name="Lind A.E."/>
            <person name="van Eijk R."/>
            <person name="Schleper C."/>
            <person name="Guy L."/>
            <person name="Ettema T.J."/>
        </authorList>
    </citation>
    <scope>NUCLEOTIDE SEQUENCE</scope>
</reference>
<protein>
    <submittedName>
        <fullName evidence="1">Uncharacterized protein</fullName>
    </submittedName>
</protein>
<dbReference type="EMBL" id="LAZR01022887">
    <property type="protein sequence ID" value="KKL80319.1"/>
    <property type="molecule type" value="Genomic_DNA"/>
</dbReference>
<dbReference type="AlphaFoldDB" id="A0A0F9F1W4"/>
<sequence>MDTTKNKKYIKMCEKADEIQKARPIFYVGNTYTYFETGMGFMIHGRHTGVFFKTQQNGYALTDVPNSSAVYLKDDIDLKKVLVWLPTQSQLQEMVIKKPINYESCGYLIVDFKEFVVKECFKNHWTFNSMEQLWLAFYMKEKHSRKWDGKEWIKLDKS</sequence>
<accession>A0A0F9F1W4</accession>
<proteinExistence type="predicted"/>
<evidence type="ECO:0000313" key="1">
    <source>
        <dbReference type="EMBL" id="KKL80319.1"/>
    </source>
</evidence>
<comment type="caution">
    <text evidence="1">The sequence shown here is derived from an EMBL/GenBank/DDBJ whole genome shotgun (WGS) entry which is preliminary data.</text>
</comment>
<organism evidence="1">
    <name type="scientific">marine sediment metagenome</name>
    <dbReference type="NCBI Taxonomy" id="412755"/>
    <lineage>
        <taxon>unclassified sequences</taxon>
        <taxon>metagenomes</taxon>
        <taxon>ecological metagenomes</taxon>
    </lineage>
</organism>